<evidence type="ECO:0008006" key="3">
    <source>
        <dbReference type="Google" id="ProtNLM"/>
    </source>
</evidence>
<proteinExistence type="predicted"/>
<protein>
    <recommendedName>
        <fullName evidence="3">Lipocalin-like domain-containing protein</fullName>
    </recommendedName>
</protein>
<dbReference type="EMBL" id="CP136051">
    <property type="protein sequence ID" value="WOK09003.1"/>
    <property type="molecule type" value="Genomic_DNA"/>
</dbReference>
<reference evidence="1 2" key="1">
    <citation type="journal article" date="2023" name="Microbiol. Resour. Announc.">
        <title>Complete Genome Sequence of Imperialibacter roseus strain P4T.</title>
        <authorList>
            <person name="Tizabi D.R."/>
            <person name="Bachvaroff T."/>
            <person name="Hill R.T."/>
        </authorList>
    </citation>
    <scope>NUCLEOTIDE SEQUENCE [LARGE SCALE GENOMIC DNA]</scope>
    <source>
        <strain evidence="1 2">P4T</strain>
    </source>
</reference>
<organism evidence="1 2">
    <name type="scientific">Imperialibacter roseus</name>
    <dbReference type="NCBI Taxonomy" id="1324217"/>
    <lineage>
        <taxon>Bacteria</taxon>
        <taxon>Pseudomonadati</taxon>
        <taxon>Bacteroidota</taxon>
        <taxon>Cytophagia</taxon>
        <taxon>Cytophagales</taxon>
        <taxon>Flammeovirgaceae</taxon>
        <taxon>Imperialibacter</taxon>
    </lineage>
</organism>
<accession>A0ABZ0IVC1</accession>
<evidence type="ECO:0000313" key="1">
    <source>
        <dbReference type="EMBL" id="WOK09003.1"/>
    </source>
</evidence>
<dbReference type="Proteomes" id="UP001302349">
    <property type="component" value="Chromosome"/>
</dbReference>
<sequence>MPTTKDFKDVTGQFSPSDLDDVAIFDEKGAYVFDEGAVKARPESPQVYEKGTWCICKGGNQLILTNGPAITVYDIIRLEENSLILQLHRTKEEVADTYLLTYQPF</sequence>
<gene>
    <name evidence="1" type="ORF">RT717_10190</name>
</gene>
<evidence type="ECO:0000313" key="2">
    <source>
        <dbReference type="Proteomes" id="UP001302349"/>
    </source>
</evidence>
<name>A0ABZ0IVC1_9BACT</name>
<dbReference type="RefSeq" id="WP_317491630.1">
    <property type="nucleotide sequence ID" value="NZ_CP136051.1"/>
</dbReference>
<keyword evidence="2" id="KW-1185">Reference proteome</keyword>